<sequence length="43" mass="5269">MISLLVQILFFNIFKIQIYAQNRPKWHRIKSICKFKFSLILQT</sequence>
<comment type="caution">
    <text evidence="1">The sequence shown here is derived from an EMBL/GenBank/DDBJ whole genome shotgun (WGS) entry which is preliminary data.</text>
</comment>
<organism evidence="1 2">
    <name type="scientific">Campylobacter showae RM3277</name>
    <dbReference type="NCBI Taxonomy" id="553219"/>
    <lineage>
        <taxon>Bacteria</taxon>
        <taxon>Pseudomonadati</taxon>
        <taxon>Campylobacterota</taxon>
        <taxon>Epsilonproteobacteria</taxon>
        <taxon>Campylobacterales</taxon>
        <taxon>Campylobacteraceae</taxon>
        <taxon>Campylobacter</taxon>
    </lineage>
</organism>
<name>C6RIH5_9BACT</name>
<dbReference type="EMBL" id="ACVQ01000032">
    <property type="protein sequence ID" value="EET78718.1"/>
    <property type="molecule type" value="Genomic_DNA"/>
</dbReference>
<dbReference type="Proteomes" id="UP000003107">
    <property type="component" value="Unassembled WGS sequence"/>
</dbReference>
<evidence type="ECO:0000313" key="1">
    <source>
        <dbReference type="EMBL" id="EET78718.1"/>
    </source>
</evidence>
<evidence type="ECO:0000313" key="2">
    <source>
        <dbReference type="Proteomes" id="UP000003107"/>
    </source>
</evidence>
<gene>
    <name evidence="1" type="ORF">CAMSH0001_1321</name>
</gene>
<dbReference type="AlphaFoldDB" id="C6RIH5"/>
<protein>
    <submittedName>
        <fullName evidence="1">Uncharacterized protein</fullName>
    </submittedName>
</protein>
<proteinExistence type="predicted"/>
<reference evidence="1 2" key="1">
    <citation type="submission" date="2009-07" db="EMBL/GenBank/DDBJ databases">
        <authorList>
            <person name="Madupu R."/>
            <person name="Sebastian Y."/>
            <person name="Durkin A.S."/>
            <person name="Torralba M."/>
            <person name="Methe B."/>
            <person name="Sutton G.G."/>
            <person name="Strausberg R.L."/>
            <person name="Nelson K.E."/>
        </authorList>
    </citation>
    <scope>NUCLEOTIDE SEQUENCE [LARGE SCALE GENOMIC DNA]</scope>
    <source>
        <strain evidence="1 2">RM3277</strain>
    </source>
</reference>
<accession>C6RIH5</accession>
<keyword evidence="2" id="KW-1185">Reference proteome</keyword>